<dbReference type="SUPFAM" id="SSF56281">
    <property type="entry name" value="Metallo-hydrolase/oxidoreductase"/>
    <property type="match status" value="1"/>
</dbReference>
<evidence type="ECO:0000313" key="7">
    <source>
        <dbReference type="EMBL" id="PZM16697.1"/>
    </source>
</evidence>
<comment type="similarity">
    <text evidence="1">Belongs to the metallo-beta-lactamase superfamily.</text>
</comment>
<dbReference type="AlphaFoldDB" id="A0A2W4CVF3"/>
<evidence type="ECO:0000256" key="1">
    <source>
        <dbReference type="ARBA" id="ARBA00007749"/>
    </source>
</evidence>
<organism evidence="7 8">
    <name type="scientific">Rhizobium tubonense</name>
    <dbReference type="NCBI Taxonomy" id="484088"/>
    <lineage>
        <taxon>Bacteria</taxon>
        <taxon>Pseudomonadati</taxon>
        <taxon>Pseudomonadota</taxon>
        <taxon>Alphaproteobacteria</taxon>
        <taxon>Hyphomicrobiales</taxon>
        <taxon>Rhizobiaceae</taxon>
        <taxon>Rhizobium/Agrobacterium group</taxon>
        <taxon>Rhizobium</taxon>
    </lineage>
</organism>
<reference evidence="7 8" key="1">
    <citation type="journal article" date="2018" name="Sci. Rep.">
        <title>Rhizobium tumorigenes sp. nov., a novel plant tumorigenic bacterium isolated from cane gall tumors on thornless blackberry.</title>
        <authorList>
            <person name="Kuzmanovi N."/>
            <person name="Smalla K."/>
            <person name="Gronow S."/>
            <person name="PuBawska J."/>
        </authorList>
    </citation>
    <scope>NUCLEOTIDE SEQUENCE [LARGE SCALE GENOMIC DNA]</scope>
    <source>
        <strain evidence="7 8">CCBAU 85046</strain>
    </source>
</reference>
<dbReference type="GO" id="GO:0016787">
    <property type="term" value="F:hydrolase activity"/>
    <property type="evidence" value="ECO:0007669"/>
    <property type="project" value="UniProtKB-KW"/>
</dbReference>
<dbReference type="InterPro" id="IPR001279">
    <property type="entry name" value="Metallo-B-lactamas"/>
</dbReference>
<dbReference type="Gene3D" id="3.60.15.10">
    <property type="entry name" value="Ribonuclease Z/Hydroxyacylglutathione hydrolase-like"/>
    <property type="match status" value="1"/>
</dbReference>
<keyword evidence="4" id="KW-0862">Zinc</keyword>
<dbReference type="EMBL" id="PCDP01000001">
    <property type="protein sequence ID" value="PZM16697.1"/>
    <property type="molecule type" value="Genomic_DNA"/>
</dbReference>
<keyword evidence="2" id="KW-0479">Metal-binding</keyword>
<feature type="domain" description="Metallo-beta-lactamase" evidence="6">
    <location>
        <begin position="93"/>
        <end position="298"/>
    </location>
</feature>
<protein>
    <submittedName>
        <fullName evidence="7">MBL fold metallo-hydrolase</fullName>
    </submittedName>
</protein>
<evidence type="ECO:0000256" key="5">
    <source>
        <dbReference type="SAM" id="SignalP"/>
    </source>
</evidence>
<evidence type="ECO:0000256" key="2">
    <source>
        <dbReference type="ARBA" id="ARBA00022723"/>
    </source>
</evidence>
<comment type="caution">
    <text evidence="7">The sequence shown here is derived from an EMBL/GenBank/DDBJ whole genome shotgun (WGS) entry which is preliminary data.</text>
</comment>
<dbReference type="InterPro" id="IPR036866">
    <property type="entry name" value="RibonucZ/Hydroxyglut_hydro"/>
</dbReference>
<dbReference type="InterPro" id="IPR051013">
    <property type="entry name" value="MBL_superfamily_lactonases"/>
</dbReference>
<dbReference type="PANTHER" id="PTHR42978">
    <property type="entry name" value="QUORUM-QUENCHING LACTONASE YTNP-RELATED-RELATED"/>
    <property type="match status" value="1"/>
</dbReference>
<evidence type="ECO:0000313" key="8">
    <source>
        <dbReference type="Proteomes" id="UP000248925"/>
    </source>
</evidence>
<dbReference type="Pfam" id="PF00753">
    <property type="entry name" value="Lactamase_B"/>
    <property type="match status" value="1"/>
</dbReference>
<dbReference type="PANTHER" id="PTHR42978:SF6">
    <property type="entry name" value="QUORUM-QUENCHING LACTONASE YTNP-RELATED"/>
    <property type="match status" value="1"/>
</dbReference>
<feature type="chain" id="PRO_5015877743" evidence="5">
    <location>
        <begin position="33"/>
        <end position="321"/>
    </location>
</feature>
<sequence>MSNSQPINLSRRSLLIASCACFGCALPGSLLASAPLVKGDAPGFYRLMVGDYEITALSDGKSPLAAMKLLQGDPSRIAEALKSNFLAEEVVTSHNSFLVNTGAKLVLVDAGAGTLLGPHFGELLSNLRSAGYRPEQIDEVLLTHLHADHIGGLMSGNELAFPNATIRADKRDTDYWMSEENKRAAPAEAKRFFEASTASLSPYLRAGRLETFEGSADLLPGVRSRPAYGHTPGHTMYEVESRGERLLLWGDIVHVAAVQFSDPSVTIGYDADRAEAEQEHFRVFDDVAKNKHLIGGAHLPFPGLGHVRTNGEKSYAFVPFA</sequence>
<evidence type="ECO:0000256" key="4">
    <source>
        <dbReference type="ARBA" id="ARBA00022833"/>
    </source>
</evidence>
<dbReference type="GO" id="GO:0046872">
    <property type="term" value="F:metal ion binding"/>
    <property type="evidence" value="ECO:0007669"/>
    <property type="project" value="UniProtKB-KW"/>
</dbReference>
<evidence type="ECO:0000259" key="6">
    <source>
        <dbReference type="SMART" id="SM00849"/>
    </source>
</evidence>
<keyword evidence="3 7" id="KW-0378">Hydrolase</keyword>
<name>A0A2W4CVF3_9HYPH</name>
<dbReference type="SMART" id="SM00849">
    <property type="entry name" value="Lactamase_B"/>
    <property type="match status" value="1"/>
</dbReference>
<dbReference type="CDD" id="cd07720">
    <property type="entry name" value="OPHC2-like_MBL-fold"/>
    <property type="match status" value="1"/>
</dbReference>
<evidence type="ECO:0000256" key="3">
    <source>
        <dbReference type="ARBA" id="ARBA00022801"/>
    </source>
</evidence>
<gene>
    <name evidence="7" type="ORF">CPY51_00070</name>
</gene>
<keyword evidence="8" id="KW-1185">Reference proteome</keyword>
<feature type="signal peptide" evidence="5">
    <location>
        <begin position="1"/>
        <end position="32"/>
    </location>
</feature>
<dbReference type="Proteomes" id="UP000248925">
    <property type="component" value="Unassembled WGS sequence"/>
</dbReference>
<dbReference type="OrthoDB" id="9773738at2"/>
<accession>A0A2W4CVF3</accession>
<dbReference type="InterPro" id="IPR006311">
    <property type="entry name" value="TAT_signal"/>
</dbReference>
<proteinExistence type="inferred from homology"/>
<dbReference type="PROSITE" id="PS51318">
    <property type="entry name" value="TAT"/>
    <property type="match status" value="1"/>
</dbReference>
<keyword evidence="5" id="KW-0732">Signal</keyword>
<dbReference type="RefSeq" id="WP_111158031.1">
    <property type="nucleotide sequence ID" value="NZ_PCDP01000001.1"/>
</dbReference>